<evidence type="ECO:0000259" key="5">
    <source>
        <dbReference type="PROSITE" id="PS51078"/>
    </source>
</evidence>
<dbReference type="PROSITE" id="PS51077">
    <property type="entry name" value="HTH_ICLR"/>
    <property type="match status" value="1"/>
</dbReference>
<dbReference type="SMART" id="SM00346">
    <property type="entry name" value="HTH_ICLR"/>
    <property type="match status" value="1"/>
</dbReference>
<keyword evidence="2" id="KW-0238">DNA-binding</keyword>
<dbReference type="SUPFAM" id="SSF55781">
    <property type="entry name" value="GAF domain-like"/>
    <property type="match status" value="1"/>
</dbReference>
<organism evidence="6 7">
    <name type="scientific">Desulfotignum phosphitoxidans DSM 13687</name>
    <dbReference type="NCBI Taxonomy" id="1286635"/>
    <lineage>
        <taxon>Bacteria</taxon>
        <taxon>Pseudomonadati</taxon>
        <taxon>Thermodesulfobacteriota</taxon>
        <taxon>Desulfobacteria</taxon>
        <taxon>Desulfobacterales</taxon>
        <taxon>Desulfobacteraceae</taxon>
        <taxon>Desulfotignum</taxon>
    </lineage>
</organism>
<dbReference type="InterPro" id="IPR005471">
    <property type="entry name" value="Tscrpt_reg_IclR_N"/>
</dbReference>
<dbReference type="Proteomes" id="UP000014216">
    <property type="component" value="Unassembled WGS sequence"/>
</dbReference>
<dbReference type="PANTHER" id="PTHR30136:SF35">
    <property type="entry name" value="HTH-TYPE TRANSCRIPTIONAL REGULATOR RV1719"/>
    <property type="match status" value="1"/>
</dbReference>
<evidence type="ECO:0000313" key="6">
    <source>
        <dbReference type="EMBL" id="EMS78860.1"/>
    </source>
</evidence>
<dbReference type="OrthoDB" id="5429565at2"/>
<dbReference type="RefSeq" id="WP_006966658.1">
    <property type="nucleotide sequence ID" value="NZ_APJX01000006.1"/>
</dbReference>
<feature type="domain" description="HTH iclR-type" evidence="4">
    <location>
        <begin position="10"/>
        <end position="72"/>
    </location>
</feature>
<comment type="caution">
    <text evidence="6">The sequence shown here is derived from an EMBL/GenBank/DDBJ whole genome shotgun (WGS) entry which is preliminary data.</text>
</comment>
<dbReference type="PROSITE" id="PS51078">
    <property type="entry name" value="ICLR_ED"/>
    <property type="match status" value="1"/>
</dbReference>
<proteinExistence type="predicted"/>
<name>S0FVV2_9BACT</name>
<dbReference type="InterPro" id="IPR029016">
    <property type="entry name" value="GAF-like_dom_sf"/>
</dbReference>
<evidence type="ECO:0000256" key="2">
    <source>
        <dbReference type="ARBA" id="ARBA00023125"/>
    </source>
</evidence>
<evidence type="ECO:0000256" key="1">
    <source>
        <dbReference type="ARBA" id="ARBA00023015"/>
    </source>
</evidence>
<evidence type="ECO:0000256" key="3">
    <source>
        <dbReference type="ARBA" id="ARBA00023163"/>
    </source>
</evidence>
<evidence type="ECO:0000259" key="4">
    <source>
        <dbReference type="PROSITE" id="PS51077"/>
    </source>
</evidence>
<dbReference type="PANTHER" id="PTHR30136">
    <property type="entry name" value="HELIX-TURN-HELIX TRANSCRIPTIONAL REGULATOR, ICLR FAMILY"/>
    <property type="match status" value="1"/>
</dbReference>
<gene>
    <name evidence="6" type="ORF">Dpo_6c00590</name>
</gene>
<evidence type="ECO:0000313" key="7">
    <source>
        <dbReference type="Proteomes" id="UP000014216"/>
    </source>
</evidence>
<keyword evidence="1" id="KW-0805">Transcription regulation</keyword>
<dbReference type="InterPro" id="IPR036390">
    <property type="entry name" value="WH_DNA-bd_sf"/>
</dbReference>
<keyword evidence="7" id="KW-1185">Reference proteome</keyword>
<dbReference type="InterPro" id="IPR050707">
    <property type="entry name" value="HTH_MetabolicPath_Reg"/>
</dbReference>
<dbReference type="GO" id="GO:0003677">
    <property type="term" value="F:DNA binding"/>
    <property type="evidence" value="ECO:0007669"/>
    <property type="project" value="UniProtKB-KW"/>
</dbReference>
<dbReference type="AlphaFoldDB" id="S0FVV2"/>
<dbReference type="InterPro" id="IPR014757">
    <property type="entry name" value="Tscrpt_reg_IclR_C"/>
</dbReference>
<dbReference type="Gene3D" id="3.30.450.40">
    <property type="match status" value="1"/>
</dbReference>
<keyword evidence="3" id="KW-0804">Transcription</keyword>
<reference evidence="6 7" key="1">
    <citation type="journal article" date="2013" name="Genome Announc.">
        <title>Draft Genome Sequence of Desulfotignum phosphitoxidans DSM 13687 Strain FiPS-3.</title>
        <authorList>
            <person name="Poehlein A."/>
            <person name="Daniel R."/>
            <person name="Simeonova D.D."/>
        </authorList>
    </citation>
    <scope>NUCLEOTIDE SEQUENCE [LARGE SCALE GENOMIC DNA]</scope>
    <source>
        <strain evidence="6 7">DSM 13687</strain>
    </source>
</reference>
<feature type="domain" description="IclR-ED" evidence="5">
    <location>
        <begin position="73"/>
        <end position="257"/>
    </location>
</feature>
<dbReference type="SUPFAM" id="SSF46785">
    <property type="entry name" value="Winged helix' DNA-binding domain"/>
    <property type="match status" value="1"/>
</dbReference>
<dbReference type="InterPro" id="IPR036388">
    <property type="entry name" value="WH-like_DNA-bd_sf"/>
</dbReference>
<dbReference type="Pfam" id="PF01614">
    <property type="entry name" value="IclR_C"/>
    <property type="match status" value="1"/>
</dbReference>
<protein>
    <submittedName>
        <fullName evidence="6">Transcriptional regulator, IclR family</fullName>
    </submittedName>
</protein>
<sequence>MSSKKDQYFSKTLEKGLSILDLFGREHPSRSLTEISTLTGINKTSTYRLVNTLIQLGYLRKSVTDKSLRLGPKAFSMGHECFHGFDIYQGIKPIIDKTFFEHHISIDSALIDGFKLISLYRREMPNLVSFHLPLIMDELYARAMGKIVLANLGPDDLEHYFADLVPKKLTPHTLADIDEIRKDIRNTRTRGYSINNKEYMTGVISIGAPMMNLQTKSVVGAVSLDFPSREYSLDAIEKQYISVLLTLATEASDLITTAGIRQ</sequence>
<dbReference type="GO" id="GO:0045892">
    <property type="term" value="P:negative regulation of DNA-templated transcription"/>
    <property type="evidence" value="ECO:0007669"/>
    <property type="project" value="TreeGrafter"/>
</dbReference>
<dbReference type="Gene3D" id="1.10.10.10">
    <property type="entry name" value="Winged helix-like DNA-binding domain superfamily/Winged helix DNA-binding domain"/>
    <property type="match status" value="1"/>
</dbReference>
<accession>S0FVV2</accession>
<dbReference type="EMBL" id="APJX01000006">
    <property type="protein sequence ID" value="EMS78860.1"/>
    <property type="molecule type" value="Genomic_DNA"/>
</dbReference>
<dbReference type="GO" id="GO:0003700">
    <property type="term" value="F:DNA-binding transcription factor activity"/>
    <property type="evidence" value="ECO:0007669"/>
    <property type="project" value="TreeGrafter"/>
</dbReference>
<dbReference type="Pfam" id="PF09339">
    <property type="entry name" value="HTH_IclR"/>
    <property type="match status" value="1"/>
</dbReference>